<keyword evidence="5" id="KW-0413">Isomerase</keyword>
<dbReference type="PROSITE" id="PS51198">
    <property type="entry name" value="UVRD_HELICASE_ATP_BIND"/>
    <property type="match status" value="1"/>
</dbReference>
<evidence type="ECO:0000256" key="3">
    <source>
        <dbReference type="ARBA" id="ARBA00022806"/>
    </source>
</evidence>
<organism evidence="11 12">
    <name type="scientific">Streptomyces paludis</name>
    <dbReference type="NCBI Taxonomy" id="2282738"/>
    <lineage>
        <taxon>Bacteria</taxon>
        <taxon>Bacillati</taxon>
        <taxon>Actinomycetota</taxon>
        <taxon>Actinomycetes</taxon>
        <taxon>Kitasatosporales</taxon>
        <taxon>Streptomycetaceae</taxon>
        <taxon>Streptomyces</taxon>
    </lineage>
</organism>
<accession>A0A345HX57</accession>
<reference evidence="12" key="1">
    <citation type="submission" date="2018-07" db="EMBL/GenBank/DDBJ databases">
        <authorList>
            <person name="Zhao J."/>
        </authorList>
    </citation>
    <scope>NUCLEOTIDE SEQUENCE [LARGE SCALE GENOMIC DNA]</scope>
    <source>
        <strain evidence="12">GSSD-12</strain>
    </source>
</reference>
<dbReference type="InterPro" id="IPR014016">
    <property type="entry name" value="UvrD-like_ATP-bd"/>
</dbReference>
<dbReference type="KEGG" id="spad:DVK44_30325"/>
<feature type="domain" description="UvrD-like helicase ATP-binding" evidence="10">
    <location>
        <begin position="249"/>
        <end position="537"/>
    </location>
</feature>
<evidence type="ECO:0000313" key="11">
    <source>
        <dbReference type="EMBL" id="AXG81281.1"/>
    </source>
</evidence>
<dbReference type="GO" id="GO:0005524">
    <property type="term" value="F:ATP binding"/>
    <property type="evidence" value="ECO:0007669"/>
    <property type="project" value="UniProtKB-UniRule"/>
</dbReference>
<dbReference type="OrthoDB" id="3196525at2"/>
<keyword evidence="4 9" id="KW-0067">ATP-binding</keyword>
<dbReference type="Pfam" id="PF00580">
    <property type="entry name" value="UvrD-helicase"/>
    <property type="match status" value="1"/>
</dbReference>
<dbReference type="PANTHER" id="PTHR11070:SF45">
    <property type="entry name" value="DNA 3'-5' HELICASE"/>
    <property type="match status" value="1"/>
</dbReference>
<dbReference type="EC" id="5.6.2.4" evidence="7"/>
<evidence type="ECO:0000256" key="4">
    <source>
        <dbReference type="ARBA" id="ARBA00022840"/>
    </source>
</evidence>
<dbReference type="Pfam" id="PF13361">
    <property type="entry name" value="UvrD_C"/>
    <property type="match status" value="1"/>
</dbReference>
<dbReference type="SUPFAM" id="SSF52540">
    <property type="entry name" value="P-loop containing nucleoside triphosphate hydrolases"/>
    <property type="match status" value="1"/>
</dbReference>
<keyword evidence="1 9" id="KW-0547">Nucleotide-binding</keyword>
<keyword evidence="12" id="KW-1185">Reference proteome</keyword>
<dbReference type="InterPro" id="IPR014017">
    <property type="entry name" value="DNA_helicase_UvrD-like_C"/>
</dbReference>
<keyword evidence="3 9" id="KW-0347">Helicase</keyword>
<dbReference type="GO" id="GO:0043138">
    <property type="term" value="F:3'-5' DNA helicase activity"/>
    <property type="evidence" value="ECO:0007669"/>
    <property type="project" value="UniProtKB-EC"/>
</dbReference>
<dbReference type="GO" id="GO:0016887">
    <property type="term" value="F:ATP hydrolysis activity"/>
    <property type="evidence" value="ECO:0007669"/>
    <property type="project" value="RHEA"/>
</dbReference>
<dbReference type="RefSeq" id="WP_114663822.1">
    <property type="nucleotide sequence ID" value="NZ_CP031194.1"/>
</dbReference>
<evidence type="ECO:0000256" key="8">
    <source>
        <dbReference type="ARBA" id="ARBA00048988"/>
    </source>
</evidence>
<dbReference type="Proteomes" id="UP000253868">
    <property type="component" value="Chromosome"/>
</dbReference>
<name>A0A345HX57_9ACTN</name>
<sequence>MATLGMHRDFLLEFAALEKPVQKRVHEAFEKFASATHSGLHLEKLTHQRDPRLRTIRINNFWRGVVLKSERGDSFLLLKVLPHDKANAWASKHRASVNEATQGIEIRNDVALERATASLRAVAADEPSRLFTVASYPDKILRSLGVDTEILPIIRLIPDERHLEALHKVLPEQQYDVLLGLATGMEPEEIDRELVQAYAQTAAETPDTSDDDGLAGAMARSRGRVTLVSGPDELMEILRRPFDAWRIFLHPSQHRVAYRGSYAGPARVSGGPGTGKTVVALHRAYHLARRLPADAPNGSILLTTYTKDLAAELERCLELLVTDRTVRAKVRVVHVDALANQTLRTANGGKPLKLLVDQREITARWTRIIDRLGLDFTDVFLDQEWRQVVLAQAIRTPEAYLKAVRAGRGTRLAPLKRARLWRAVAEFEKQLTENGEFTFLQVCSEAARVLDERAGESGGEGTGAGGRPFRHVVVDEAQDLHPAQWRFLRALVPPGPDDLFLAGDTHQRIYGNKVSLRSIGVQVVGRSYRLRINYRTTREILAWAASLLTGEEPDDMDGGDETLSGYRSTLRGARPETLGCDGRTEEIGALVTRAGEWISAGVEPEDIGVAVRYAQFGRELAGALERDGIAAYVLGSGAPGPGPGVRVGTMHRMKGLEFRCVAVAGVSDGTVPMPAAITPAAVDAQRHQEDLESELSLLFVACTRAREALHVSWHGEPSRFLLPAVGPRRGHPVMNA</sequence>
<dbReference type="PANTHER" id="PTHR11070">
    <property type="entry name" value="UVRD / RECB / PCRA DNA HELICASE FAMILY MEMBER"/>
    <property type="match status" value="1"/>
</dbReference>
<proteinExistence type="predicted"/>
<evidence type="ECO:0000256" key="9">
    <source>
        <dbReference type="PROSITE-ProRule" id="PRU00560"/>
    </source>
</evidence>
<dbReference type="EMBL" id="CP031194">
    <property type="protein sequence ID" value="AXG81281.1"/>
    <property type="molecule type" value="Genomic_DNA"/>
</dbReference>
<evidence type="ECO:0000256" key="6">
    <source>
        <dbReference type="ARBA" id="ARBA00034617"/>
    </source>
</evidence>
<comment type="catalytic activity">
    <reaction evidence="8">
        <text>ATP + H2O = ADP + phosphate + H(+)</text>
        <dbReference type="Rhea" id="RHEA:13065"/>
        <dbReference type="ChEBI" id="CHEBI:15377"/>
        <dbReference type="ChEBI" id="CHEBI:15378"/>
        <dbReference type="ChEBI" id="CHEBI:30616"/>
        <dbReference type="ChEBI" id="CHEBI:43474"/>
        <dbReference type="ChEBI" id="CHEBI:456216"/>
        <dbReference type="EC" id="5.6.2.4"/>
    </reaction>
</comment>
<dbReference type="InterPro" id="IPR027417">
    <property type="entry name" value="P-loop_NTPase"/>
</dbReference>
<protein>
    <recommendedName>
        <fullName evidence="7">DNA 3'-5' helicase</fullName>
        <ecNumber evidence="7">5.6.2.4</ecNumber>
    </recommendedName>
</protein>
<evidence type="ECO:0000256" key="7">
    <source>
        <dbReference type="ARBA" id="ARBA00034808"/>
    </source>
</evidence>
<feature type="binding site" evidence="9">
    <location>
        <begin position="270"/>
        <end position="277"/>
    </location>
    <ligand>
        <name>ATP</name>
        <dbReference type="ChEBI" id="CHEBI:30616"/>
    </ligand>
</feature>
<dbReference type="GO" id="GO:0000725">
    <property type="term" value="P:recombinational repair"/>
    <property type="evidence" value="ECO:0007669"/>
    <property type="project" value="TreeGrafter"/>
</dbReference>
<gene>
    <name evidence="11" type="ORF">DVK44_30325</name>
</gene>
<dbReference type="Gene3D" id="3.40.50.300">
    <property type="entry name" value="P-loop containing nucleotide triphosphate hydrolases"/>
    <property type="match status" value="2"/>
</dbReference>
<dbReference type="AlphaFoldDB" id="A0A345HX57"/>
<evidence type="ECO:0000259" key="10">
    <source>
        <dbReference type="PROSITE" id="PS51198"/>
    </source>
</evidence>
<dbReference type="InterPro" id="IPR000212">
    <property type="entry name" value="DNA_helicase_UvrD/REP"/>
</dbReference>
<evidence type="ECO:0000256" key="2">
    <source>
        <dbReference type="ARBA" id="ARBA00022801"/>
    </source>
</evidence>
<evidence type="ECO:0000256" key="1">
    <source>
        <dbReference type="ARBA" id="ARBA00022741"/>
    </source>
</evidence>
<evidence type="ECO:0000256" key="5">
    <source>
        <dbReference type="ARBA" id="ARBA00023235"/>
    </source>
</evidence>
<comment type="catalytic activity">
    <reaction evidence="6">
        <text>Couples ATP hydrolysis with the unwinding of duplex DNA by translocating in the 3'-5' direction.</text>
        <dbReference type="EC" id="5.6.2.4"/>
    </reaction>
</comment>
<evidence type="ECO:0000313" key="12">
    <source>
        <dbReference type="Proteomes" id="UP000253868"/>
    </source>
</evidence>
<keyword evidence="2 9" id="KW-0378">Hydrolase</keyword>
<dbReference type="GO" id="GO:0003677">
    <property type="term" value="F:DNA binding"/>
    <property type="evidence" value="ECO:0007669"/>
    <property type="project" value="InterPro"/>
</dbReference>